<organism evidence="2 3">
    <name type="scientific">Actinidia rufa</name>
    <dbReference type="NCBI Taxonomy" id="165716"/>
    <lineage>
        <taxon>Eukaryota</taxon>
        <taxon>Viridiplantae</taxon>
        <taxon>Streptophyta</taxon>
        <taxon>Embryophyta</taxon>
        <taxon>Tracheophyta</taxon>
        <taxon>Spermatophyta</taxon>
        <taxon>Magnoliopsida</taxon>
        <taxon>eudicotyledons</taxon>
        <taxon>Gunneridae</taxon>
        <taxon>Pentapetalae</taxon>
        <taxon>asterids</taxon>
        <taxon>Ericales</taxon>
        <taxon>Actinidiaceae</taxon>
        <taxon>Actinidia</taxon>
    </lineage>
</organism>
<evidence type="ECO:0000313" key="3">
    <source>
        <dbReference type="Proteomes" id="UP000585474"/>
    </source>
</evidence>
<sequence length="89" mass="9588">MGVGDSRAGEGDADMARDPHDTGGGRRSLRRGRTGPEGPRRRPEFPGLHPHRIPCRPPPPRATYAPPPLLPVNRSPEWPGRALSRGGGE</sequence>
<feature type="region of interest" description="Disordered" evidence="1">
    <location>
        <begin position="1"/>
        <end position="89"/>
    </location>
</feature>
<gene>
    <name evidence="2" type="ORF">Acr_02g0001890</name>
</gene>
<reference evidence="2 3" key="1">
    <citation type="submission" date="2019-07" db="EMBL/GenBank/DDBJ databases">
        <title>De Novo Assembly of kiwifruit Actinidia rufa.</title>
        <authorList>
            <person name="Sugita-Konishi S."/>
            <person name="Sato K."/>
            <person name="Mori E."/>
            <person name="Abe Y."/>
            <person name="Kisaki G."/>
            <person name="Hamano K."/>
            <person name="Suezawa K."/>
            <person name="Otani M."/>
            <person name="Fukuda T."/>
            <person name="Manabe T."/>
            <person name="Gomi K."/>
            <person name="Tabuchi M."/>
            <person name="Akimitsu K."/>
            <person name="Kataoka I."/>
        </authorList>
    </citation>
    <scope>NUCLEOTIDE SEQUENCE [LARGE SCALE GENOMIC DNA]</scope>
    <source>
        <strain evidence="3">cv. Fuchu</strain>
    </source>
</reference>
<dbReference type="Proteomes" id="UP000585474">
    <property type="component" value="Unassembled WGS sequence"/>
</dbReference>
<feature type="compositionally biased region" description="Pro residues" evidence="1">
    <location>
        <begin position="55"/>
        <end position="70"/>
    </location>
</feature>
<feature type="compositionally biased region" description="Basic and acidic residues" evidence="1">
    <location>
        <begin position="7"/>
        <end position="24"/>
    </location>
</feature>
<dbReference type="EMBL" id="BJWL01000002">
    <property type="protein sequence ID" value="GFY81949.1"/>
    <property type="molecule type" value="Genomic_DNA"/>
</dbReference>
<evidence type="ECO:0000256" key="1">
    <source>
        <dbReference type="SAM" id="MobiDB-lite"/>
    </source>
</evidence>
<proteinExistence type="predicted"/>
<accession>A0A7J0E7L6</accession>
<keyword evidence="2" id="KW-0238">DNA-binding</keyword>
<name>A0A7J0E7L6_9ERIC</name>
<dbReference type="AlphaFoldDB" id="A0A7J0E7L6"/>
<protein>
    <submittedName>
        <fullName evidence="2">Integrase-type DNA-binding superfamily protein</fullName>
    </submittedName>
</protein>
<comment type="caution">
    <text evidence="2">The sequence shown here is derived from an EMBL/GenBank/DDBJ whole genome shotgun (WGS) entry which is preliminary data.</text>
</comment>
<evidence type="ECO:0000313" key="2">
    <source>
        <dbReference type="EMBL" id="GFY81949.1"/>
    </source>
</evidence>
<keyword evidence="3" id="KW-1185">Reference proteome</keyword>
<dbReference type="GO" id="GO:0003677">
    <property type="term" value="F:DNA binding"/>
    <property type="evidence" value="ECO:0007669"/>
    <property type="project" value="UniProtKB-KW"/>
</dbReference>